<dbReference type="EMBL" id="QOVC01000006">
    <property type="protein sequence ID" value="KAA0690452.1"/>
    <property type="molecule type" value="Genomic_DNA"/>
</dbReference>
<reference evidence="1 2" key="1">
    <citation type="submission" date="2018-07" db="EMBL/GenBank/DDBJ databases">
        <title>High quality draft genome sequencing of Enterococcus faecium exhibiting probiotic potential isolated from mucus of freshwater fish.</title>
        <authorList>
            <person name="El-Jeni R."/>
            <person name="Ghedira K."/>
            <person name="Abdelhak S."/>
            <person name="El-Bour M."/>
            <person name="Bouhaouala-Zahar B."/>
        </authorList>
    </citation>
    <scope>NUCLEOTIDE SEQUENCE [LARGE SCALE GENOMIC DNA]</scope>
    <source>
        <strain evidence="1 2">R.A73</strain>
    </source>
</reference>
<dbReference type="AlphaFoldDB" id="A0A7V7GN97"/>
<comment type="caution">
    <text evidence="1">The sequence shown here is derived from an EMBL/GenBank/DDBJ whole genome shotgun (WGS) entry which is preliminary data.</text>
</comment>
<evidence type="ECO:0000313" key="2">
    <source>
        <dbReference type="Proteomes" id="UP000448762"/>
    </source>
</evidence>
<gene>
    <name evidence="1" type="ORF">DTX73_08360</name>
</gene>
<sequence length="74" mass="8382">MYQTSIDSYTNNCHHAFSLSIFSIGCSIKSVTSSNIPSVPKITFSFFLSYISFLSQEQIPSQPKKTLSFIFKFI</sequence>
<protein>
    <submittedName>
        <fullName evidence="1">Uncharacterized protein</fullName>
    </submittedName>
</protein>
<evidence type="ECO:0000313" key="1">
    <source>
        <dbReference type="EMBL" id="KAA0690452.1"/>
    </source>
</evidence>
<accession>A0A7V7GN97</accession>
<proteinExistence type="predicted"/>
<organism evidence="1 2">
    <name type="scientific">Enterococcus faecium</name>
    <name type="common">Streptococcus faecium</name>
    <dbReference type="NCBI Taxonomy" id="1352"/>
    <lineage>
        <taxon>Bacteria</taxon>
        <taxon>Bacillati</taxon>
        <taxon>Bacillota</taxon>
        <taxon>Bacilli</taxon>
        <taxon>Lactobacillales</taxon>
        <taxon>Enterococcaceae</taxon>
        <taxon>Enterococcus</taxon>
    </lineage>
</organism>
<name>A0A7V7GN97_ENTFC</name>
<dbReference type="Proteomes" id="UP000448762">
    <property type="component" value="Unassembled WGS sequence"/>
</dbReference>